<organism evidence="1">
    <name type="scientific">marine metagenome</name>
    <dbReference type="NCBI Taxonomy" id="408172"/>
    <lineage>
        <taxon>unclassified sequences</taxon>
        <taxon>metagenomes</taxon>
        <taxon>ecological metagenomes</taxon>
    </lineage>
</organism>
<feature type="non-terminal residue" evidence="1">
    <location>
        <position position="1"/>
    </location>
</feature>
<gene>
    <name evidence="1" type="ORF">METZ01_LOCUS241659</name>
</gene>
<name>A0A382HNZ0_9ZZZZ</name>
<evidence type="ECO:0008006" key="2">
    <source>
        <dbReference type="Google" id="ProtNLM"/>
    </source>
</evidence>
<reference evidence="1" key="1">
    <citation type="submission" date="2018-05" db="EMBL/GenBank/DDBJ databases">
        <authorList>
            <person name="Lanie J.A."/>
            <person name="Ng W.-L."/>
            <person name="Kazmierczak K.M."/>
            <person name="Andrzejewski T.M."/>
            <person name="Davidsen T.M."/>
            <person name="Wayne K.J."/>
            <person name="Tettelin H."/>
            <person name="Glass J.I."/>
            <person name="Rusch D."/>
            <person name="Podicherti R."/>
            <person name="Tsui H.-C.T."/>
            <person name="Winkler M.E."/>
        </authorList>
    </citation>
    <scope>NUCLEOTIDE SEQUENCE</scope>
</reference>
<accession>A0A382HNZ0</accession>
<dbReference type="AlphaFoldDB" id="A0A382HNZ0"/>
<proteinExistence type="predicted"/>
<evidence type="ECO:0000313" key="1">
    <source>
        <dbReference type="EMBL" id="SVB88805.1"/>
    </source>
</evidence>
<protein>
    <recommendedName>
        <fullName evidence="2">DUF2779 domain-containing protein</fullName>
    </recommendedName>
</protein>
<dbReference type="EMBL" id="UINC01062311">
    <property type="protein sequence ID" value="SVB88805.1"/>
    <property type="molecule type" value="Genomic_DNA"/>
</dbReference>
<sequence length="111" mass="12623">KPCYLHPDMKGSWSIKAVLPTIAPDLNYKLLGIQDGMEAQQSYMKIIGGGLTCDEQEETERQLREYCKLDSLAMLRLCRFFCEGDVLPVSAKYTQQQEEGAMENEIQRDTA</sequence>